<evidence type="ECO:0000313" key="2">
    <source>
        <dbReference type="Proteomes" id="UP001211907"/>
    </source>
</evidence>
<dbReference type="AlphaFoldDB" id="A0AAD5XB02"/>
<protein>
    <submittedName>
        <fullName evidence="1">Uncharacterized protein</fullName>
    </submittedName>
</protein>
<dbReference type="EMBL" id="JADGJH010001594">
    <property type="protein sequence ID" value="KAJ3111834.1"/>
    <property type="molecule type" value="Genomic_DNA"/>
</dbReference>
<proteinExistence type="predicted"/>
<comment type="caution">
    <text evidence="1">The sequence shown here is derived from an EMBL/GenBank/DDBJ whole genome shotgun (WGS) entry which is preliminary data.</text>
</comment>
<sequence length="67" mass="7462">MLAFIKSSSLFDATTATAAVTGDGDPLLNSLFSSVHRDYGRVVEQIEDLVSDDCLQYVVESMWRFDQ</sequence>
<accession>A0AAD5XB02</accession>
<organism evidence="1 2">
    <name type="scientific">Physocladia obscura</name>
    <dbReference type="NCBI Taxonomy" id="109957"/>
    <lineage>
        <taxon>Eukaryota</taxon>
        <taxon>Fungi</taxon>
        <taxon>Fungi incertae sedis</taxon>
        <taxon>Chytridiomycota</taxon>
        <taxon>Chytridiomycota incertae sedis</taxon>
        <taxon>Chytridiomycetes</taxon>
        <taxon>Chytridiales</taxon>
        <taxon>Chytriomycetaceae</taxon>
        <taxon>Physocladia</taxon>
    </lineage>
</organism>
<keyword evidence="2" id="KW-1185">Reference proteome</keyword>
<name>A0AAD5XB02_9FUNG</name>
<gene>
    <name evidence="1" type="ORF">HK100_002540</name>
</gene>
<reference evidence="1" key="1">
    <citation type="submission" date="2020-05" db="EMBL/GenBank/DDBJ databases">
        <title>Phylogenomic resolution of chytrid fungi.</title>
        <authorList>
            <person name="Stajich J.E."/>
            <person name="Amses K."/>
            <person name="Simmons R."/>
            <person name="Seto K."/>
            <person name="Myers J."/>
            <person name="Bonds A."/>
            <person name="Quandt C.A."/>
            <person name="Barry K."/>
            <person name="Liu P."/>
            <person name="Grigoriev I."/>
            <person name="Longcore J.E."/>
            <person name="James T.Y."/>
        </authorList>
    </citation>
    <scope>NUCLEOTIDE SEQUENCE</scope>
    <source>
        <strain evidence="1">JEL0513</strain>
    </source>
</reference>
<evidence type="ECO:0000313" key="1">
    <source>
        <dbReference type="EMBL" id="KAJ3111834.1"/>
    </source>
</evidence>
<dbReference type="Proteomes" id="UP001211907">
    <property type="component" value="Unassembled WGS sequence"/>
</dbReference>
<feature type="non-terminal residue" evidence="1">
    <location>
        <position position="67"/>
    </location>
</feature>